<reference evidence="3 4" key="2">
    <citation type="submission" date="2018-06" db="EMBL/GenBank/DDBJ databases">
        <title>Metagenomic assembly of (sub)arctic Cyanobacteria and their associated microbiome from non-axenic cultures.</title>
        <authorList>
            <person name="Baurain D."/>
        </authorList>
    </citation>
    <scope>NUCLEOTIDE SEQUENCE [LARGE SCALE GENOMIC DNA]</scope>
    <source>
        <strain evidence="3">ULC041bin1</strain>
    </source>
</reference>
<reference evidence="4" key="1">
    <citation type="submission" date="2018-04" db="EMBL/GenBank/DDBJ databases">
        <authorList>
            <person name="Cornet L."/>
        </authorList>
    </citation>
    <scope>NUCLEOTIDE SEQUENCE [LARGE SCALE GENOMIC DNA]</scope>
</reference>
<gene>
    <name evidence="3" type="ORF">DCF17_06970</name>
</gene>
<comment type="caution">
    <text evidence="3">The sequence shown here is derived from an EMBL/GenBank/DDBJ whole genome shotgun (WGS) entry which is preliminary data.</text>
</comment>
<dbReference type="AlphaFoldDB" id="A0A2W4WDM2"/>
<name>A0A2W4WDM2_9CYAN</name>
<sequence>MALPLLSYSQVRSALQRVQGVPPWALLSLVLNGLLFITVIVVLRQLGRAGNGLPQANAFAADQYTAIAPFDPDLGMRHSLDYEQWVALLAAEAEAAVAIEAPRQNILLGDSLTLWFPGSMLPGRKTWINQAISGENSGGLRDRLYLLDDTSPEAVFIMVGINDLIWGGSKADLVYNVRRMIDYLRQTHPEARVVIQSILPHGGETATWEGRDRLSTISPDLIRQVNDQLKLVAAETGVDFLNLYPLFVNGDGYLRPDLTTDGLHLNKNGYMVWRTALALFNETDFRP</sequence>
<dbReference type="InterPro" id="IPR051532">
    <property type="entry name" value="Ester_Hydrolysis_Enzymes"/>
</dbReference>
<evidence type="ECO:0000313" key="4">
    <source>
        <dbReference type="Proteomes" id="UP000249081"/>
    </source>
</evidence>
<accession>A0A2W4WDM2</accession>
<dbReference type="Pfam" id="PF13472">
    <property type="entry name" value="Lipase_GDSL_2"/>
    <property type="match status" value="1"/>
</dbReference>
<feature type="domain" description="SGNH hydrolase-type esterase" evidence="2">
    <location>
        <begin position="125"/>
        <end position="270"/>
    </location>
</feature>
<keyword evidence="1" id="KW-0812">Transmembrane</keyword>
<organism evidence="3 4">
    <name type="scientific">Shackletoniella antarctica</name>
    <dbReference type="NCBI Taxonomy" id="268115"/>
    <lineage>
        <taxon>Bacteria</taxon>
        <taxon>Bacillati</taxon>
        <taxon>Cyanobacteriota</taxon>
        <taxon>Cyanophyceae</taxon>
        <taxon>Oculatellales</taxon>
        <taxon>Oculatellaceae</taxon>
        <taxon>Shackletoniella</taxon>
    </lineage>
</organism>
<evidence type="ECO:0000313" key="3">
    <source>
        <dbReference type="EMBL" id="PZO42996.1"/>
    </source>
</evidence>
<keyword evidence="1" id="KW-0472">Membrane</keyword>
<dbReference type="PANTHER" id="PTHR30383">
    <property type="entry name" value="THIOESTERASE 1/PROTEASE 1/LYSOPHOSPHOLIPASE L1"/>
    <property type="match status" value="1"/>
</dbReference>
<dbReference type="EMBL" id="QBMN01000035">
    <property type="protein sequence ID" value="PZO42996.1"/>
    <property type="molecule type" value="Genomic_DNA"/>
</dbReference>
<dbReference type="Gene3D" id="3.40.50.1110">
    <property type="entry name" value="SGNH hydrolase"/>
    <property type="match status" value="1"/>
</dbReference>
<dbReference type="InterPro" id="IPR036514">
    <property type="entry name" value="SGNH_hydro_sf"/>
</dbReference>
<dbReference type="Proteomes" id="UP000249081">
    <property type="component" value="Unassembled WGS sequence"/>
</dbReference>
<dbReference type="PANTHER" id="PTHR30383:SF5">
    <property type="entry name" value="SGNH HYDROLASE-TYPE ESTERASE DOMAIN-CONTAINING PROTEIN"/>
    <property type="match status" value="1"/>
</dbReference>
<evidence type="ECO:0000259" key="2">
    <source>
        <dbReference type="Pfam" id="PF13472"/>
    </source>
</evidence>
<proteinExistence type="predicted"/>
<feature type="transmembrane region" description="Helical" evidence="1">
    <location>
        <begin position="24"/>
        <end position="43"/>
    </location>
</feature>
<dbReference type="SUPFAM" id="SSF52266">
    <property type="entry name" value="SGNH hydrolase"/>
    <property type="match status" value="1"/>
</dbReference>
<protein>
    <submittedName>
        <fullName evidence="3">Lysophospholipase</fullName>
    </submittedName>
</protein>
<keyword evidence="1" id="KW-1133">Transmembrane helix</keyword>
<dbReference type="InterPro" id="IPR013830">
    <property type="entry name" value="SGNH_hydro"/>
</dbReference>
<evidence type="ECO:0000256" key="1">
    <source>
        <dbReference type="SAM" id="Phobius"/>
    </source>
</evidence>
<dbReference type="GO" id="GO:0004622">
    <property type="term" value="F:phosphatidylcholine lysophospholipase activity"/>
    <property type="evidence" value="ECO:0007669"/>
    <property type="project" value="TreeGrafter"/>
</dbReference>